<dbReference type="CDD" id="cd02062">
    <property type="entry name" value="Nitro_FMN_reductase"/>
    <property type="match status" value="1"/>
</dbReference>
<comment type="similarity">
    <text evidence="1">Belongs to the nitroreductase family.</text>
</comment>
<feature type="domain" description="Putative nitroreductase TM1586" evidence="3">
    <location>
        <begin position="5"/>
        <end position="157"/>
    </location>
</feature>
<dbReference type="InterPro" id="IPR000415">
    <property type="entry name" value="Nitroreductase-like"/>
</dbReference>
<gene>
    <name evidence="4" type="ORF">ERS852407_00260</name>
</gene>
<dbReference type="PANTHER" id="PTHR43673:SF10">
    <property type="entry name" value="NADH DEHYDROGENASE_NAD(P)H NITROREDUCTASE XCC3605-RELATED"/>
    <property type="match status" value="1"/>
</dbReference>
<reference evidence="4 5" key="1">
    <citation type="submission" date="2015-09" db="EMBL/GenBank/DDBJ databases">
        <authorList>
            <consortium name="Pathogen Informatics"/>
        </authorList>
    </citation>
    <scope>NUCLEOTIDE SEQUENCE [LARGE SCALE GENOMIC DNA]</scope>
    <source>
        <strain evidence="4 5">2789STDY5608850</strain>
    </source>
</reference>
<sequence length="285" mass="31467">MDYRKAAEARKSIREFTDKPVSGEVKAALTKCFEECRRLVPDISTDMVILDGSECGQLQGNAGYEGLTFEAPAYLLLLSEVKPGYLENAGYMNEDMILHMTDLGLDSCWLTVDDDPALRAALKIGDGKKVAAVTAFGYGKKERSLTRLHIRSISDVDVITREGHLAPKISLAEMVYGDSWGKEADLDEMYIDDGLREALYAASYAPTFLNRQSFRLLLADGKAILVKMMDSMTGELDARLNCGAVMLNFAAVLDERRPFPTEWTIGSLNGYELPADCEIVGYCSL</sequence>
<name>A0A173X2X7_9FIRM</name>
<evidence type="ECO:0000256" key="2">
    <source>
        <dbReference type="ARBA" id="ARBA00023002"/>
    </source>
</evidence>
<dbReference type="AlphaFoldDB" id="A0A173X2X7"/>
<evidence type="ECO:0000259" key="3">
    <source>
        <dbReference type="Pfam" id="PF14512"/>
    </source>
</evidence>
<dbReference type="Pfam" id="PF14512">
    <property type="entry name" value="TM1586_NiRdase"/>
    <property type="match status" value="1"/>
</dbReference>
<evidence type="ECO:0000313" key="5">
    <source>
        <dbReference type="Proteomes" id="UP000095651"/>
    </source>
</evidence>
<organism evidence="4 5">
    <name type="scientific">Hungatella hathewayi</name>
    <dbReference type="NCBI Taxonomy" id="154046"/>
    <lineage>
        <taxon>Bacteria</taxon>
        <taxon>Bacillati</taxon>
        <taxon>Bacillota</taxon>
        <taxon>Clostridia</taxon>
        <taxon>Lachnospirales</taxon>
        <taxon>Lachnospiraceae</taxon>
        <taxon>Hungatella</taxon>
    </lineage>
</organism>
<protein>
    <submittedName>
        <fullName evidence="4">Nitroreductase family protein</fullName>
    </submittedName>
</protein>
<dbReference type="InterPro" id="IPR029478">
    <property type="entry name" value="TM1586_NiRdase"/>
</dbReference>
<dbReference type="EMBL" id="CYZE01000001">
    <property type="protein sequence ID" value="CUN46053.1"/>
    <property type="molecule type" value="Genomic_DNA"/>
</dbReference>
<dbReference type="SUPFAM" id="SSF55469">
    <property type="entry name" value="FMN-dependent nitroreductase-like"/>
    <property type="match status" value="1"/>
</dbReference>
<proteinExistence type="inferred from homology"/>
<dbReference type="Gene3D" id="3.40.109.10">
    <property type="entry name" value="NADH Oxidase"/>
    <property type="match status" value="1"/>
</dbReference>
<accession>A0A173X2X7</accession>
<evidence type="ECO:0000256" key="1">
    <source>
        <dbReference type="ARBA" id="ARBA00007118"/>
    </source>
</evidence>
<dbReference type="PANTHER" id="PTHR43673">
    <property type="entry name" value="NAD(P)H NITROREDUCTASE YDGI-RELATED"/>
    <property type="match status" value="1"/>
</dbReference>
<keyword evidence="2" id="KW-0560">Oxidoreductase</keyword>
<evidence type="ECO:0000313" key="4">
    <source>
        <dbReference type="EMBL" id="CUN46053.1"/>
    </source>
</evidence>
<dbReference type="Proteomes" id="UP000095651">
    <property type="component" value="Unassembled WGS sequence"/>
</dbReference>
<dbReference type="RefSeq" id="WP_055652697.1">
    <property type="nucleotide sequence ID" value="NZ_CABIXC010000001.1"/>
</dbReference>
<dbReference type="GO" id="GO:0016491">
    <property type="term" value="F:oxidoreductase activity"/>
    <property type="evidence" value="ECO:0007669"/>
    <property type="project" value="UniProtKB-KW"/>
</dbReference>